<comment type="caution">
    <text evidence="3">The sequence shown here is derived from an EMBL/GenBank/DDBJ whole genome shotgun (WGS) entry which is preliminary data.</text>
</comment>
<evidence type="ECO:0000313" key="4">
    <source>
        <dbReference type="Proteomes" id="UP000232323"/>
    </source>
</evidence>
<dbReference type="Proteomes" id="UP000232323">
    <property type="component" value="Unassembled WGS sequence"/>
</dbReference>
<dbReference type="AlphaFoldDB" id="A0A250X705"/>
<protein>
    <recommendedName>
        <fullName evidence="2">DUF7796 domain-containing protein</fullName>
    </recommendedName>
</protein>
<keyword evidence="4" id="KW-1185">Reference proteome</keyword>
<feature type="transmembrane region" description="Helical" evidence="1">
    <location>
        <begin position="37"/>
        <end position="64"/>
    </location>
</feature>
<sequence length="403" mass="45670">MLADNTLTSRSQRTESFNAASTEAVAVYTPSKSGRRILYLVSISIAVCALLVWSSALLLNVYPLSSIRSAKDRKMVTSAANAAPGSLQWYPPGRWLVVVMGQLRGGGLVYRSFSHHILDALRADLALLGPPDDSADTLLLQQRAKYKWIHPDPENGDWGPVLTRLANGSDAWKRLCKVTHKETNNSIVIDFLGSAGAPAGSLCWAAGSGIIHYINKRLIQLELEKIHVEKTYDWIVVTRSDYLYLCPIPRLNLNKATIYAPQGEEYGGICDRFAIFSAEIALTVLNVTNHLLSNMDFWIKTWELSIYSDYINPERMLYMYYKTLSPSIQMDKYLHPGFTVRRPDKDPTKYREGEDSKQFSPYGIRVKYSGEYEHAMESCEPWKRFQFNNKDYNKETGLFQVLL</sequence>
<dbReference type="InterPro" id="IPR056698">
    <property type="entry name" value="DUF7796"/>
</dbReference>
<evidence type="ECO:0000256" key="1">
    <source>
        <dbReference type="SAM" id="Phobius"/>
    </source>
</evidence>
<gene>
    <name evidence="3" type="ORF">CEUSTIGMA_g6110.t1</name>
</gene>
<evidence type="ECO:0000259" key="2">
    <source>
        <dbReference type="Pfam" id="PF25072"/>
    </source>
</evidence>
<proteinExistence type="predicted"/>
<reference evidence="3 4" key="1">
    <citation type="submission" date="2017-08" db="EMBL/GenBank/DDBJ databases">
        <title>Acidophilic green algal genome provides insights into adaptation to an acidic environment.</title>
        <authorList>
            <person name="Hirooka S."/>
            <person name="Hirose Y."/>
            <person name="Kanesaki Y."/>
            <person name="Higuchi S."/>
            <person name="Fujiwara T."/>
            <person name="Onuma R."/>
            <person name="Era A."/>
            <person name="Ohbayashi R."/>
            <person name="Uzuka A."/>
            <person name="Nozaki H."/>
            <person name="Yoshikawa H."/>
            <person name="Miyagishima S.Y."/>
        </authorList>
    </citation>
    <scope>NUCLEOTIDE SEQUENCE [LARGE SCALE GENOMIC DNA]</scope>
    <source>
        <strain evidence="3 4">NIES-2499</strain>
    </source>
</reference>
<organism evidence="3 4">
    <name type="scientific">Chlamydomonas eustigma</name>
    <dbReference type="NCBI Taxonomy" id="1157962"/>
    <lineage>
        <taxon>Eukaryota</taxon>
        <taxon>Viridiplantae</taxon>
        <taxon>Chlorophyta</taxon>
        <taxon>core chlorophytes</taxon>
        <taxon>Chlorophyceae</taxon>
        <taxon>CS clade</taxon>
        <taxon>Chlamydomonadales</taxon>
        <taxon>Chlamydomonadaceae</taxon>
        <taxon>Chlamydomonas</taxon>
    </lineage>
</organism>
<evidence type="ECO:0000313" key="3">
    <source>
        <dbReference type="EMBL" id="GAX78672.1"/>
    </source>
</evidence>
<dbReference type="Pfam" id="PF25072">
    <property type="entry name" value="DUF7796"/>
    <property type="match status" value="1"/>
</dbReference>
<keyword evidence="1" id="KW-1133">Transmembrane helix</keyword>
<accession>A0A250X705</accession>
<name>A0A250X705_9CHLO</name>
<dbReference type="OrthoDB" id="44644at2759"/>
<dbReference type="EMBL" id="BEGY01000034">
    <property type="protein sequence ID" value="GAX78672.1"/>
    <property type="molecule type" value="Genomic_DNA"/>
</dbReference>
<keyword evidence="1" id="KW-0472">Membrane</keyword>
<feature type="domain" description="DUF7796" evidence="2">
    <location>
        <begin position="226"/>
        <end position="285"/>
    </location>
</feature>
<keyword evidence="1" id="KW-0812">Transmembrane</keyword>